<dbReference type="RefSeq" id="WP_048640317.1">
    <property type="nucleotide sequence ID" value="NZ_CAXBGM010000045.1"/>
</dbReference>
<reference evidence="1 2" key="1">
    <citation type="submission" date="2015-07" db="EMBL/GenBank/DDBJ databases">
        <authorList>
            <person name="Kim K.M."/>
        </authorList>
    </citation>
    <scope>NUCLEOTIDE SEQUENCE [LARGE SCALE GENOMIC DNA]</scope>
    <source>
        <strain evidence="1 2">KCTC 12363</strain>
    </source>
</reference>
<dbReference type="KEGG" id="camu:CA2015_0337"/>
<dbReference type="PANTHER" id="PTHR12993">
    <property type="entry name" value="N-ACETYLGLUCOSAMINYL-PHOSPHATIDYLINOSITOL DE-N-ACETYLASE-RELATED"/>
    <property type="match status" value="1"/>
</dbReference>
<dbReference type="InterPro" id="IPR024078">
    <property type="entry name" value="LmbE-like_dom_sf"/>
</dbReference>
<evidence type="ECO:0000313" key="1">
    <source>
        <dbReference type="EMBL" id="AKP49816.1"/>
    </source>
</evidence>
<proteinExistence type="predicted"/>
<dbReference type="EMBL" id="CP012040">
    <property type="protein sequence ID" value="AKP49816.1"/>
    <property type="molecule type" value="Genomic_DNA"/>
</dbReference>
<dbReference type="Pfam" id="PF02585">
    <property type="entry name" value="PIG-L"/>
    <property type="match status" value="1"/>
</dbReference>
<accession>A0A0H4P5V0</accession>
<organism evidence="1 2">
    <name type="scientific">Cyclobacterium amurskyense</name>
    <dbReference type="NCBI Taxonomy" id="320787"/>
    <lineage>
        <taxon>Bacteria</taxon>
        <taxon>Pseudomonadati</taxon>
        <taxon>Bacteroidota</taxon>
        <taxon>Cytophagia</taxon>
        <taxon>Cytophagales</taxon>
        <taxon>Cyclobacteriaceae</taxon>
        <taxon>Cyclobacterium</taxon>
    </lineage>
</organism>
<dbReference type="Proteomes" id="UP000036520">
    <property type="component" value="Chromosome"/>
</dbReference>
<keyword evidence="2" id="KW-1185">Reference proteome</keyword>
<dbReference type="STRING" id="320787.CA2015_0337"/>
<dbReference type="PANTHER" id="PTHR12993:SF30">
    <property type="entry name" value="N-ACETYL-ALPHA-D-GLUCOSAMINYL L-MALATE DEACETYLASE 1"/>
    <property type="match status" value="1"/>
</dbReference>
<evidence type="ECO:0000313" key="2">
    <source>
        <dbReference type="Proteomes" id="UP000036520"/>
    </source>
</evidence>
<dbReference type="Gene3D" id="3.40.50.10320">
    <property type="entry name" value="LmbE-like"/>
    <property type="match status" value="1"/>
</dbReference>
<name>A0A0H4P5V0_9BACT</name>
<dbReference type="GO" id="GO:0016811">
    <property type="term" value="F:hydrolase activity, acting on carbon-nitrogen (but not peptide) bonds, in linear amides"/>
    <property type="evidence" value="ECO:0007669"/>
    <property type="project" value="TreeGrafter"/>
</dbReference>
<dbReference type="AlphaFoldDB" id="A0A0H4P5V0"/>
<dbReference type="InterPro" id="IPR003737">
    <property type="entry name" value="GlcNAc_PI_deacetylase-related"/>
</dbReference>
<sequence length="261" mass="28877">MNKIAMAIAAHPDDIEFMMAGTLVLLKNAGYEIHYMNLSSGNCGSTETDAVTTARIRLLEAQNSASILGAVFHPPICDDFEIFYEAGALRKLTGIIRKVKPSIILTHSPVDYMEDHMNACRLAVTAAFVRGVPNFKSSYPAVSNYNCAIYHALPHGLLDPLGQEVIPGIFIDTESVHTIKKEALDAHKSQKNWLEDSQKMDSYIAAMEDFSIKVGGMSECFVHAEGWRKRVHFGFSESEFDPLKELGEVYSLCKKSIGVKD</sequence>
<protein>
    <submittedName>
        <fullName evidence="1">LmbE family protein</fullName>
    </submittedName>
</protein>
<dbReference type="SUPFAM" id="SSF102588">
    <property type="entry name" value="LmbE-like"/>
    <property type="match status" value="1"/>
</dbReference>
<gene>
    <name evidence="1" type="ORF">CA2015_0337</name>
</gene>